<protein>
    <submittedName>
        <fullName evidence="8">Nudix hydrolase 15, mitochondrial</fullName>
    </submittedName>
</protein>
<dbReference type="PROSITE" id="PS51462">
    <property type="entry name" value="NUDIX"/>
    <property type="match status" value="1"/>
</dbReference>
<dbReference type="Proteomes" id="UP000288805">
    <property type="component" value="Unassembled WGS sequence"/>
</dbReference>
<evidence type="ECO:0000313" key="8">
    <source>
        <dbReference type="EMBL" id="RVW79151.1"/>
    </source>
</evidence>
<dbReference type="PANTHER" id="PTHR12992">
    <property type="entry name" value="NUDIX HYDROLASE"/>
    <property type="match status" value="1"/>
</dbReference>
<keyword evidence="5" id="KW-0460">Magnesium</keyword>
<organism evidence="8 9">
    <name type="scientific">Vitis vinifera</name>
    <name type="common">Grape</name>
    <dbReference type="NCBI Taxonomy" id="29760"/>
    <lineage>
        <taxon>Eukaryota</taxon>
        <taxon>Viridiplantae</taxon>
        <taxon>Streptophyta</taxon>
        <taxon>Embryophyta</taxon>
        <taxon>Tracheophyta</taxon>
        <taxon>Spermatophyta</taxon>
        <taxon>Magnoliopsida</taxon>
        <taxon>eudicotyledons</taxon>
        <taxon>Gunneridae</taxon>
        <taxon>Pentapetalae</taxon>
        <taxon>rosids</taxon>
        <taxon>Vitales</taxon>
        <taxon>Vitaceae</taxon>
        <taxon>Viteae</taxon>
        <taxon>Vitis</taxon>
    </lineage>
</organism>
<gene>
    <name evidence="8" type="primary">NUDT15_3</name>
    <name evidence="8" type="ORF">CK203_051314</name>
</gene>
<dbReference type="InterPro" id="IPR000086">
    <property type="entry name" value="NUDIX_hydrolase_dom"/>
</dbReference>
<evidence type="ECO:0000256" key="2">
    <source>
        <dbReference type="ARBA" id="ARBA00001946"/>
    </source>
</evidence>
<dbReference type="InterPro" id="IPR015797">
    <property type="entry name" value="NUDIX_hydrolase-like_dom_sf"/>
</dbReference>
<dbReference type="EMBL" id="QGNW01000285">
    <property type="protein sequence ID" value="RVW79151.1"/>
    <property type="molecule type" value="Genomic_DNA"/>
</dbReference>
<comment type="cofactor">
    <cofactor evidence="2">
        <name>Mg(2+)</name>
        <dbReference type="ChEBI" id="CHEBI:18420"/>
    </cofactor>
</comment>
<name>A0A438H4D9_VITVI</name>
<keyword evidence="4 8" id="KW-0378">Hydrolase</keyword>
<evidence type="ECO:0000256" key="3">
    <source>
        <dbReference type="ARBA" id="ARBA00022723"/>
    </source>
</evidence>
<evidence type="ECO:0000313" key="9">
    <source>
        <dbReference type="Proteomes" id="UP000288805"/>
    </source>
</evidence>
<dbReference type="Gene3D" id="3.90.79.10">
    <property type="entry name" value="Nucleoside Triphosphate Pyrophosphohydrolase"/>
    <property type="match status" value="1"/>
</dbReference>
<evidence type="ECO:0000256" key="4">
    <source>
        <dbReference type="ARBA" id="ARBA00022801"/>
    </source>
</evidence>
<dbReference type="GO" id="GO:0015937">
    <property type="term" value="P:coenzyme A biosynthetic process"/>
    <property type="evidence" value="ECO:0007669"/>
    <property type="project" value="UniProtKB-ARBA"/>
</dbReference>
<dbReference type="GO" id="GO:0046872">
    <property type="term" value="F:metal ion binding"/>
    <property type="evidence" value="ECO:0007669"/>
    <property type="project" value="UniProtKB-KW"/>
</dbReference>
<dbReference type="GO" id="GO:0006637">
    <property type="term" value="P:acyl-CoA metabolic process"/>
    <property type="evidence" value="ECO:0007669"/>
    <property type="project" value="UniProtKB-ARBA"/>
</dbReference>
<dbReference type="SUPFAM" id="SSF55811">
    <property type="entry name" value="Nudix"/>
    <property type="match status" value="1"/>
</dbReference>
<evidence type="ECO:0000256" key="6">
    <source>
        <dbReference type="ARBA" id="ARBA00023211"/>
    </source>
</evidence>
<comment type="cofactor">
    <cofactor evidence="1">
        <name>Mn(2+)</name>
        <dbReference type="ChEBI" id="CHEBI:29035"/>
    </cofactor>
</comment>
<dbReference type="GO" id="GO:0008893">
    <property type="term" value="F:guanosine-3',5'-bis(diphosphate) 3'-diphosphatase activity"/>
    <property type="evidence" value="ECO:0007669"/>
    <property type="project" value="UniProtKB-ARBA"/>
</dbReference>
<keyword evidence="3" id="KW-0479">Metal-binding</keyword>
<reference evidence="8 9" key="1">
    <citation type="journal article" date="2018" name="PLoS Genet.">
        <title>Population sequencing reveals clonal diversity and ancestral inbreeding in the grapevine cultivar Chardonnay.</title>
        <authorList>
            <person name="Roach M.J."/>
            <person name="Johnson D.L."/>
            <person name="Bohlmann J."/>
            <person name="van Vuuren H.J."/>
            <person name="Jones S.J."/>
            <person name="Pretorius I.S."/>
            <person name="Schmidt S.A."/>
            <person name="Borneman A.R."/>
        </authorList>
    </citation>
    <scope>NUCLEOTIDE SEQUENCE [LARGE SCALE GENOMIC DNA]</scope>
    <source>
        <strain evidence="9">cv. Chardonnay</strain>
        <tissue evidence="8">Leaf</tissue>
    </source>
</reference>
<dbReference type="CDD" id="cd03426">
    <property type="entry name" value="NUDIX_CoAse_Nudt7"/>
    <property type="match status" value="1"/>
</dbReference>
<dbReference type="FunFam" id="3.90.79.10:FF:000036">
    <property type="entry name" value="Nudix hydrolase 11"/>
    <property type="match status" value="1"/>
</dbReference>
<dbReference type="AlphaFoldDB" id="A0A438H4D9"/>
<proteinExistence type="predicted"/>
<comment type="caution">
    <text evidence="8">The sequence shown here is derived from an EMBL/GenBank/DDBJ whole genome shotgun (WGS) entry which is preliminary data.</text>
</comment>
<dbReference type="GO" id="GO:0010945">
    <property type="term" value="F:coenzyme A diphosphatase activity"/>
    <property type="evidence" value="ECO:0007669"/>
    <property type="project" value="InterPro"/>
</dbReference>
<accession>A0A438H4D9</accession>
<dbReference type="Pfam" id="PF00293">
    <property type="entry name" value="NUDIX"/>
    <property type="match status" value="1"/>
</dbReference>
<dbReference type="InterPro" id="IPR045121">
    <property type="entry name" value="CoAse"/>
</dbReference>
<evidence type="ECO:0000256" key="1">
    <source>
        <dbReference type="ARBA" id="ARBA00001936"/>
    </source>
</evidence>
<evidence type="ECO:0000259" key="7">
    <source>
        <dbReference type="PROSITE" id="PS51462"/>
    </source>
</evidence>
<evidence type="ECO:0000256" key="5">
    <source>
        <dbReference type="ARBA" id="ARBA00022842"/>
    </source>
</evidence>
<feature type="domain" description="Nudix hydrolase" evidence="7">
    <location>
        <begin position="9"/>
        <end position="208"/>
    </location>
</feature>
<dbReference type="GO" id="GO:0005737">
    <property type="term" value="C:cytoplasm"/>
    <property type="evidence" value="ECO:0007669"/>
    <property type="project" value="UniProtKB-ARBA"/>
</dbReference>
<dbReference type="PANTHER" id="PTHR12992:SF24">
    <property type="entry name" value="PEROXISOMAL COENZYME A DIPHOSPHATASE NUDT7"/>
    <property type="match status" value="1"/>
</dbReference>
<sequence>MISILRKVPLTLSSPVYKIMESSNMVGGSQRLLNLARQLRLYKPSPPPSDDYDDLEERRIEEAAGKVVSQVGFAESATSVSIIAGEVSLPGGKQEEGDKDDADTATREANEEIGLDPSLVNVVTVLEPFLSKHLLRVVPVIGILSDKKAFEPAPNADEVDAVFDAPLEMFIKDENRRSEEREWMGQKYLIHFFDYEMENKKYLIWGLTAGILIRAASVVFQQPPAFLEQKPNFKVPRGVDKDTIMP</sequence>
<keyword evidence="6" id="KW-0464">Manganese</keyword>